<dbReference type="PANTHER" id="PTHR12203:SF87">
    <property type="entry name" value="LIPOPOLYSACCHARIDE-MODIFYING PROTEIN"/>
    <property type="match status" value="1"/>
</dbReference>
<dbReference type="Pfam" id="PF05686">
    <property type="entry name" value="Glyco_transf_90"/>
    <property type="match status" value="1"/>
</dbReference>
<reference evidence="2 3" key="1">
    <citation type="journal article" date="2018" name="Mol. Plant">
        <title>The genome of Artemisia annua provides insight into the evolution of Asteraceae family and artemisinin biosynthesis.</title>
        <authorList>
            <person name="Shen Q."/>
            <person name="Zhang L."/>
            <person name="Liao Z."/>
            <person name="Wang S."/>
            <person name="Yan T."/>
            <person name="Shi P."/>
            <person name="Liu M."/>
            <person name="Fu X."/>
            <person name="Pan Q."/>
            <person name="Wang Y."/>
            <person name="Lv Z."/>
            <person name="Lu X."/>
            <person name="Zhang F."/>
            <person name="Jiang W."/>
            <person name="Ma Y."/>
            <person name="Chen M."/>
            <person name="Hao X."/>
            <person name="Li L."/>
            <person name="Tang Y."/>
            <person name="Lv G."/>
            <person name="Zhou Y."/>
            <person name="Sun X."/>
            <person name="Brodelius P.E."/>
            <person name="Rose J.K.C."/>
            <person name="Tang K."/>
        </authorList>
    </citation>
    <scope>NUCLEOTIDE SEQUENCE [LARGE SCALE GENOMIC DNA]</scope>
    <source>
        <strain evidence="3">cv. Huhao1</strain>
        <tissue evidence="2">Leaf</tissue>
    </source>
</reference>
<sequence>MLGLRGLVPKKTYLPISPENICPSIKTAVEWGNAHPKKAEAIGKSVQDFMESLNMDRIYDYMYHLIVEYAKLLDFEPVRPVSALEECVDSLYCFADQNQTQFLARSATLPSESPPCRLPGEANRQIDRQIEKKKKIIDSTQLLM</sequence>
<keyword evidence="3" id="KW-1185">Reference proteome</keyword>
<comment type="caution">
    <text evidence="2">The sequence shown here is derived from an EMBL/GenBank/DDBJ whole genome shotgun (WGS) entry which is preliminary data.</text>
</comment>
<name>A0A2U1KBL8_ARTAN</name>
<dbReference type="STRING" id="35608.A0A2U1KBL8"/>
<dbReference type="OrthoDB" id="202415at2759"/>
<protein>
    <submittedName>
        <fullName evidence="2">Lipopolysaccharide-modifying protein</fullName>
    </submittedName>
</protein>
<organism evidence="2 3">
    <name type="scientific">Artemisia annua</name>
    <name type="common">Sweet wormwood</name>
    <dbReference type="NCBI Taxonomy" id="35608"/>
    <lineage>
        <taxon>Eukaryota</taxon>
        <taxon>Viridiplantae</taxon>
        <taxon>Streptophyta</taxon>
        <taxon>Embryophyta</taxon>
        <taxon>Tracheophyta</taxon>
        <taxon>Spermatophyta</taxon>
        <taxon>Magnoliopsida</taxon>
        <taxon>eudicotyledons</taxon>
        <taxon>Gunneridae</taxon>
        <taxon>Pentapetalae</taxon>
        <taxon>asterids</taxon>
        <taxon>campanulids</taxon>
        <taxon>Asterales</taxon>
        <taxon>Asteraceae</taxon>
        <taxon>Asteroideae</taxon>
        <taxon>Anthemideae</taxon>
        <taxon>Artemisiinae</taxon>
        <taxon>Artemisia</taxon>
    </lineage>
</organism>
<accession>A0A2U1KBL8</accession>
<dbReference type="AlphaFoldDB" id="A0A2U1KBL8"/>
<evidence type="ECO:0000259" key="1">
    <source>
        <dbReference type="Pfam" id="PF05686"/>
    </source>
</evidence>
<evidence type="ECO:0000313" key="2">
    <source>
        <dbReference type="EMBL" id="PWA34148.1"/>
    </source>
</evidence>
<dbReference type="EMBL" id="PKPP01023650">
    <property type="protein sequence ID" value="PWA34148.1"/>
    <property type="molecule type" value="Genomic_DNA"/>
</dbReference>
<dbReference type="PANTHER" id="PTHR12203">
    <property type="entry name" value="KDEL LYS-ASP-GLU-LEU CONTAINING - RELATED"/>
    <property type="match status" value="1"/>
</dbReference>
<dbReference type="InterPro" id="IPR051091">
    <property type="entry name" value="O-Glucosyltr/Glycosyltrsf_90"/>
</dbReference>
<feature type="domain" description="Glycosyl transferase CAP10" evidence="1">
    <location>
        <begin position="5"/>
        <end position="135"/>
    </location>
</feature>
<dbReference type="Proteomes" id="UP000245207">
    <property type="component" value="Unassembled WGS sequence"/>
</dbReference>
<proteinExistence type="predicted"/>
<dbReference type="InterPro" id="IPR006598">
    <property type="entry name" value="CAP10"/>
</dbReference>
<gene>
    <name evidence="2" type="ORF">CTI12_AA622010</name>
</gene>
<evidence type="ECO:0000313" key="3">
    <source>
        <dbReference type="Proteomes" id="UP000245207"/>
    </source>
</evidence>